<dbReference type="SMART" id="SM00882">
    <property type="entry name" value="CoA_trans"/>
    <property type="match status" value="1"/>
</dbReference>
<dbReference type="Gene3D" id="3.30.30.40">
    <property type="match status" value="1"/>
</dbReference>
<dbReference type="RefSeq" id="WP_120118899.1">
    <property type="nucleotide sequence ID" value="NZ_QYTW02000006.1"/>
</dbReference>
<evidence type="ECO:0000313" key="2">
    <source>
        <dbReference type="Proteomes" id="UP000287296"/>
    </source>
</evidence>
<dbReference type="GO" id="GO:0008410">
    <property type="term" value="F:CoA-transferase activity"/>
    <property type="evidence" value="ECO:0007669"/>
    <property type="project" value="InterPro"/>
</dbReference>
<name>A0A429X9D7_SIMTE</name>
<organism evidence="1 2">
    <name type="scientific">Siminovitchia terrae</name>
    <name type="common">Bacillus terrae</name>
    <dbReference type="NCBI Taxonomy" id="1914933"/>
    <lineage>
        <taxon>Bacteria</taxon>
        <taxon>Bacillati</taxon>
        <taxon>Bacillota</taxon>
        <taxon>Bacilli</taxon>
        <taxon>Bacillales</taxon>
        <taxon>Bacillaceae</taxon>
        <taxon>Siminovitchia</taxon>
    </lineage>
</organism>
<dbReference type="EMBL" id="QYTW02000006">
    <property type="protein sequence ID" value="RST60037.1"/>
    <property type="molecule type" value="Genomic_DNA"/>
</dbReference>
<dbReference type="Proteomes" id="UP000287296">
    <property type="component" value="Unassembled WGS sequence"/>
</dbReference>
<proteinExistence type="predicted"/>
<dbReference type="InterPro" id="IPR037171">
    <property type="entry name" value="NagB/RpiA_transferase-like"/>
</dbReference>
<dbReference type="Pfam" id="PF01144">
    <property type="entry name" value="CoA_trans"/>
    <property type="match status" value="1"/>
</dbReference>
<dbReference type="OrthoDB" id="9777193at2"/>
<protein>
    <submittedName>
        <fullName evidence="1">CoA transferase subunit A</fullName>
    </submittedName>
</protein>
<dbReference type="InterPro" id="IPR004165">
    <property type="entry name" value="CoA_trans_fam_I"/>
</dbReference>
<keyword evidence="1" id="KW-0808">Transferase</keyword>
<gene>
    <name evidence="1" type="ORF">D5F11_008175</name>
</gene>
<dbReference type="SUPFAM" id="SSF100950">
    <property type="entry name" value="NagB/RpiA/CoA transferase-like"/>
    <property type="match status" value="1"/>
</dbReference>
<accession>A0A429X9D7</accession>
<dbReference type="AlphaFoldDB" id="A0A429X9D7"/>
<reference evidence="1 2" key="1">
    <citation type="submission" date="2018-12" db="EMBL/GenBank/DDBJ databases">
        <authorList>
            <person name="Sun L."/>
            <person name="Chen Z."/>
        </authorList>
    </citation>
    <scope>NUCLEOTIDE SEQUENCE [LARGE SCALE GENOMIC DNA]</scope>
    <source>
        <strain evidence="1 2">LMG 29736</strain>
    </source>
</reference>
<dbReference type="Gene3D" id="3.40.1080.10">
    <property type="entry name" value="Glutaconate Coenzyme A-transferase"/>
    <property type="match status" value="1"/>
</dbReference>
<comment type="caution">
    <text evidence="1">The sequence shown here is derived from an EMBL/GenBank/DDBJ whole genome shotgun (WGS) entry which is preliminary data.</text>
</comment>
<sequence>MAQTIVKEGVSSKLYGWEHPDKIREYRKNNKTFAKKDKRTTLQEAVSRGVKEGDYIVFGGMGSVRNPIAAVHEIIRQKIGNLTIGTKGSQHDWQLLAAAGNITKAEVSYGFADEVRGLSLPTRRAVESGRLKVLSETTNAGFQWRFTAAMKGLSFYPTRSSLGTDTLHYSGSKTIIDPFTNEPVELLPACYPDVAIIHVHRVDKYGNCQIDGNIAEDIELAHAAKFVLITAEEIVHDEVFSNRPDLTKIPYFVVDAVVEVPYGSHPNQVPSLYSFDEDHWQIWLDASISEEGVEEYLEEYVHESKDQYEYLEKIGGVRVLRQLERIEKKLAPYPKVAKRRG</sequence>
<evidence type="ECO:0000313" key="1">
    <source>
        <dbReference type="EMBL" id="RST60037.1"/>
    </source>
</evidence>